<gene>
    <name evidence="8" type="ORF">BSAL_35230</name>
</gene>
<dbReference type="PANTHER" id="PTHR18034:SF3">
    <property type="entry name" value="PRE-MRNA-SPLICING FACTOR CWC22 HOMOLOG"/>
    <property type="match status" value="1"/>
</dbReference>
<dbReference type="PROSITE" id="PS51366">
    <property type="entry name" value="MI"/>
    <property type="match status" value="1"/>
</dbReference>
<dbReference type="AlphaFoldDB" id="A0A0S4JKH9"/>
<evidence type="ECO:0000256" key="3">
    <source>
        <dbReference type="ARBA" id="ARBA00022664"/>
    </source>
</evidence>
<evidence type="ECO:0000313" key="9">
    <source>
        <dbReference type="Proteomes" id="UP000051952"/>
    </source>
</evidence>
<dbReference type="InterPro" id="IPR050781">
    <property type="entry name" value="CWC22_splicing_factor"/>
</dbReference>
<organism evidence="8 9">
    <name type="scientific">Bodo saltans</name>
    <name type="common">Flagellated protozoan</name>
    <dbReference type="NCBI Taxonomy" id="75058"/>
    <lineage>
        <taxon>Eukaryota</taxon>
        <taxon>Discoba</taxon>
        <taxon>Euglenozoa</taxon>
        <taxon>Kinetoplastea</taxon>
        <taxon>Metakinetoplastina</taxon>
        <taxon>Eubodonida</taxon>
        <taxon>Bodonidae</taxon>
        <taxon>Bodo</taxon>
    </lineage>
</organism>
<dbReference type="InterPro" id="IPR003891">
    <property type="entry name" value="Initiation_fac_eIF4g_MI"/>
</dbReference>
<dbReference type="SUPFAM" id="SSF48371">
    <property type="entry name" value="ARM repeat"/>
    <property type="match status" value="1"/>
</dbReference>
<dbReference type="Pfam" id="PF02847">
    <property type="entry name" value="MA3"/>
    <property type="match status" value="1"/>
</dbReference>
<dbReference type="Gene3D" id="1.25.40.180">
    <property type="match status" value="1"/>
</dbReference>
<feature type="domain" description="MI" evidence="7">
    <location>
        <begin position="324"/>
        <end position="439"/>
    </location>
</feature>
<evidence type="ECO:0000259" key="7">
    <source>
        <dbReference type="PROSITE" id="PS51366"/>
    </source>
</evidence>
<dbReference type="EMBL" id="CYKH01001995">
    <property type="protein sequence ID" value="CUG92035.1"/>
    <property type="molecule type" value="Genomic_DNA"/>
</dbReference>
<evidence type="ECO:0000256" key="6">
    <source>
        <dbReference type="SAM" id="MobiDB-lite"/>
    </source>
</evidence>
<keyword evidence="9" id="KW-1185">Reference proteome</keyword>
<reference evidence="9" key="1">
    <citation type="submission" date="2015-09" db="EMBL/GenBank/DDBJ databases">
        <authorList>
            <consortium name="Pathogen Informatics"/>
        </authorList>
    </citation>
    <scope>NUCLEOTIDE SEQUENCE [LARGE SCALE GENOMIC DNA]</scope>
    <source>
        <strain evidence="9">Lake Konstanz</strain>
    </source>
</reference>
<sequence>MSGRYVPPQRRRVESGGSGKDAFQREMFSALKRTFTGLANKISVNNVQNVAVEVFRENVVRGRGLFCDALLRTQQFDPDLTQVFAALVAIVNRKLPSVGLLMLKRLVLNWRQRYRRRDWNGVRNVNMFVGHLYCMNVCSEDIVLEIIIAHLMNPSRTDDDVDLAIATIGVVFRTMMVRSPVEFRTNLLEPLRELLLADDNQKLSSRASTVVEGALQNIREWEKQRHAKKAIPEELMQIADGMTTTHDVGLNEEYDDERPLNEFIFDDKFDEHEAEYDQIRKSILGEHWEEELLAVVEEGDESEETTVHAGKEANSIVSQEQERSIKEQVYLIIRSSVRADEMAHKILRCVPNGNENITSTMIVESCCQEQTYKKAYALLSERLCKTSASFQMSFIATFHAKYASAAQLSERQIDHVAGMWAHLLRTDSIRWNSLAVLQLLTNEASCRLMIQALLRTLERDAGASMITKKLLEPELSTHLRGLLPESDASNLQLCVDLYEAMGIQTFAAKMRLKFQDALDKNSNPHKRSRE</sequence>
<evidence type="ECO:0000256" key="2">
    <source>
        <dbReference type="ARBA" id="ARBA00006856"/>
    </source>
</evidence>
<comment type="similarity">
    <text evidence="2">Belongs to the CWC22 family.</text>
</comment>
<accession>A0A0S4JKH9</accession>
<protein>
    <recommendedName>
        <fullName evidence="7">MI domain-containing protein</fullName>
    </recommendedName>
</protein>
<evidence type="ECO:0000313" key="8">
    <source>
        <dbReference type="EMBL" id="CUG92035.1"/>
    </source>
</evidence>
<dbReference type="SMART" id="SM00544">
    <property type="entry name" value="MA3"/>
    <property type="match status" value="1"/>
</dbReference>
<dbReference type="PANTHER" id="PTHR18034">
    <property type="entry name" value="CELL CYCLE CONTROL PROTEIN CWF22-RELATED"/>
    <property type="match status" value="1"/>
</dbReference>
<dbReference type="OMA" id="VIEGCCE"/>
<keyword evidence="5" id="KW-0539">Nucleus</keyword>
<dbReference type="VEuPathDB" id="TriTrypDB:BSAL_35230"/>
<feature type="region of interest" description="Disordered" evidence="6">
    <location>
        <begin position="1"/>
        <end position="20"/>
    </location>
</feature>
<evidence type="ECO:0000256" key="1">
    <source>
        <dbReference type="ARBA" id="ARBA00004123"/>
    </source>
</evidence>
<dbReference type="OrthoDB" id="1924287at2759"/>
<evidence type="ECO:0000256" key="4">
    <source>
        <dbReference type="ARBA" id="ARBA00023187"/>
    </source>
</evidence>
<evidence type="ECO:0000256" key="5">
    <source>
        <dbReference type="ARBA" id="ARBA00023242"/>
    </source>
</evidence>
<dbReference type="InterPro" id="IPR016024">
    <property type="entry name" value="ARM-type_fold"/>
</dbReference>
<comment type="subcellular location">
    <subcellularLocation>
        <location evidence="1">Nucleus</location>
    </subcellularLocation>
</comment>
<dbReference type="Proteomes" id="UP000051952">
    <property type="component" value="Unassembled WGS sequence"/>
</dbReference>
<keyword evidence="4" id="KW-0508">mRNA splicing</keyword>
<dbReference type="GO" id="GO:0003723">
    <property type="term" value="F:RNA binding"/>
    <property type="evidence" value="ECO:0007669"/>
    <property type="project" value="TreeGrafter"/>
</dbReference>
<dbReference type="GO" id="GO:0000398">
    <property type="term" value="P:mRNA splicing, via spliceosome"/>
    <property type="evidence" value="ECO:0007669"/>
    <property type="project" value="TreeGrafter"/>
</dbReference>
<proteinExistence type="inferred from homology"/>
<keyword evidence="3" id="KW-0507">mRNA processing</keyword>
<name>A0A0S4JKH9_BODSA</name>
<dbReference type="GO" id="GO:0071013">
    <property type="term" value="C:catalytic step 2 spliceosome"/>
    <property type="evidence" value="ECO:0007669"/>
    <property type="project" value="TreeGrafter"/>
</dbReference>